<dbReference type="Gene3D" id="3.40.140.20">
    <property type="match status" value="2"/>
</dbReference>
<dbReference type="SMART" id="SM00798">
    <property type="entry name" value="AICARFT_IMPCHas"/>
    <property type="match status" value="1"/>
</dbReference>
<comment type="pathway">
    <text evidence="2 10">Purine metabolism; IMP biosynthesis via de novo pathway; 5-formamido-1-(5-phospho-D-ribosyl)imidazole-4-carboxamide from 5-amino-1-(5-phospho-D-ribosyl)imidazole-4-carboxamide (10-formyl THF route): step 1/1.</text>
</comment>
<dbReference type="InParanoid" id="Q01SL5"/>
<dbReference type="InterPro" id="IPR036914">
    <property type="entry name" value="MGS-like_dom_sf"/>
</dbReference>
<comment type="pathway">
    <text evidence="1 10">Purine metabolism; IMP biosynthesis via de novo pathway; IMP from 5-formamido-1-(5-phospho-D-ribosyl)imidazole-4-carboxamide: step 1/1.</text>
</comment>
<dbReference type="GO" id="GO:0004643">
    <property type="term" value="F:phosphoribosylaminoimidazolecarboxamide formyltransferase activity"/>
    <property type="evidence" value="ECO:0007669"/>
    <property type="project" value="UniProtKB-UniRule"/>
</dbReference>
<evidence type="ECO:0000256" key="10">
    <source>
        <dbReference type="HAMAP-Rule" id="MF_00139"/>
    </source>
</evidence>
<dbReference type="GO" id="GO:0005829">
    <property type="term" value="C:cytosol"/>
    <property type="evidence" value="ECO:0007669"/>
    <property type="project" value="TreeGrafter"/>
</dbReference>
<evidence type="ECO:0000256" key="5">
    <source>
        <dbReference type="ARBA" id="ARBA00022755"/>
    </source>
</evidence>
<evidence type="ECO:0000256" key="6">
    <source>
        <dbReference type="ARBA" id="ARBA00022801"/>
    </source>
</evidence>
<dbReference type="InterPro" id="IPR024051">
    <property type="entry name" value="AICAR_Tfase_dup_dom_sf"/>
</dbReference>
<gene>
    <name evidence="10" type="primary">purH</name>
    <name evidence="12" type="ordered locus">Acid_6430</name>
</gene>
<dbReference type="EMBL" id="CP000473">
    <property type="protein sequence ID" value="ABJ87355.1"/>
    <property type="molecule type" value="Genomic_DNA"/>
</dbReference>
<dbReference type="Pfam" id="PF02142">
    <property type="entry name" value="MGS"/>
    <property type="match status" value="1"/>
</dbReference>
<reference evidence="12" key="1">
    <citation type="submission" date="2006-10" db="EMBL/GenBank/DDBJ databases">
        <title>Complete sequence of Solibacter usitatus Ellin6076.</title>
        <authorList>
            <consortium name="US DOE Joint Genome Institute"/>
            <person name="Copeland A."/>
            <person name="Lucas S."/>
            <person name="Lapidus A."/>
            <person name="Barry K."/>
            <person name="Detter J.C."/>
            <person name="Glavina del Rio T."/>
            <person name="Hammon N."/>
            <person name="Israni S."/>
            <person name="Dalin E."/>
            <person name="Tice H."/>
            <person name="Pitluck S."/>
            <person name="Thompson L.S."/>
            <person name="Brettin T."/>
            <person name="Bruce D."/>
            <person name="Han C."/>
            <person name="Tapia R."/>
            <person name="Gilna P."/>
            <person name="Schmutz J."/>
            <person name="Larimer F."/>
            <person name="Land M."/>
            <person name="Hauser L."/>
            <person name="Kyrpides N."/>
            <person name="Mikhailova N."/>
            <person name="Janssen P.H."/>
            <person name="Kuske C.R."/>
            <person name="Richardson P."/>
        </authorList>
    </citation>
    <scope>NUCLEOTIDE SEQUENCE</scope>
    <source>
        <strain evidence="12">Ellin6076</strain>
    </source>
</reference>
<dbReference type="FunFam" id="3.40.140.20:FF:000001">
    <property type="entry name" value="Bifunctional purine biosynthesis protein PurH"/>
    <property type="match status" value="1"/>
</dbReference>
<dbReference type="InterPro" id="IPR016193">
    <property type="entry name" value="Cytidine_deaminase-like"/>
</dbReference>
<keyword evidence="7 10" id="KW-0511">Multifunctional enzyme</keyword>
<keyword evidence="5 10" id="KW-0658">Purine biosynthesis</keyword>
<dbReference type="InterPro" id="IPR011607">
    <property type="entry name" value="MGS-like_dom"/>
</dbReference>
<proteinExistence type="inferred from homology"/>
<dbReference type="UniPathway" id="UPA00074">
    <property type="reaction ID" value="UER00133"/>
</dbReference>
<sequence length="509" mass="54041">MPKIARVLISVTDKTGIIDFASALSAMGADLISTGGTARMIREAGIPVADVSDVTGFPEMLDGRVKTMHPKIAGGILAMRGNPEHMAAISTHGIAPIDMVVVNLYRFEEVAAKAGAHLEELIENIDIGGPTMLRAAAKNYQDVAVVVSPADYPALIEEMRASAGALSHETKWRLAKKVFRATADYDAAISARLEQVDAPAALLPHLAIRAAKLMDLRYGENPHQSAALYGHRGQGIAGAEQLHGKELSYNNLVDLDAAWQLVNEFNRPAVAIIKHTNPCGCAEQDTLAAAYRKAFEADPVSAFGGVIGINRTVDEETARELAKTFLEAIAAPDFTAEALSILTAKKNLRLMRVAPAADPLVVKSISGGYLAQTADTAKLDRAQAVVKTRRAPTEEEWVALEFGWKVAKHVKSNAIVYARAGQTVGVGAGQMSRVDSVKLGAMKAVLPVAGTVVASDAFFPFPDGVEEAAKNGATAFIQPGGSVRDEEVIAAADRLGVAMVFTGVRHFRH</sequence>
<evidence type="ECO:0000259" key="11">
    <source>
        <dbReference type="PROSITE" id="PS51855"/>
    </source>
</evidence>
<comment type="catalytic activity">
    <reaction evidence="9 10">
        <text>IMP + H2O = 5-formamido-1-(5-phospho-D-ribosyl)imidazole-4-carboxamide</text>
        <dbReference type="Rhea" id="RHEA:18445"/>
        <dbReference type="ChEBI" id="CHEBI:15377"/>
        <dbReference type="ChEBI" id="CHEBI:58053"/>
        <dbReference type="ChEBI" id="CHEBI:58467"/>
        <dbReference type="EC" id="3.5.4.10"/>
    </reaction>
</comment>
<dbReference type="STRING" id="234267.Acid_6430"/>
<evidence type="ECO:0000256" key="2">
    <source>
        <dbReference type="ARBA" id="ARBA00004954"/>
    </source>
</evidence>
<dbReference type="Gene3D" id="3.40.50.1380">
    <property type="entry name" value="Methylglyoxal synthase-like domain"/>
    <property type="match status" value="1"/>
</dbReference>
<comment type="similarity">
    <text evidence="3 10">Belongs to the PurH family.</text>
</comment>
<comment type="domain">
    <text evidence="10">The IMP cyclohydrolase activity resides in the N-terminal region.</text>
</comment>
<dbReference type="SMART" id="SM00851">
    <property type="entry name" value="MGS"/>
    <property type="match status" value="1"/>
</dbReference>
<dbReference type="SUPFAM" id="SSF52335">
    <property type="entry name" value="Methylglyoxal synthase-like"/>
    <property type="match status" value="1"/>
</dbReference>
<dbReference type="FunFam" id="3.40.140.20:FF:000002">
    <property type="entry name" value="Bifunctional purine biosynthesis protein PurH"/>
    <property type="match status" value="1"/>
</dbReference>
<dbReference type="PROSITE" id="PS51855">
    <property type="entry name" value="MGS"/>
    <property type="match status" value="1"/>
</dbReference>
<dbReference type="PIRSF" id="PIRSF000414">
    <property type="entry name" value="AICARFT_IMPCHas"/>
    <property type="match status" value="1"/>
</dbReference>
<dbReference type="GO" id="GO:0003937">
    <property type="term" value="F:IMP cyclohydrolase activity"/>
    <property type="evidence" value="ECO:0007669"/>
    <property type="project" value="UniProtKB-UniRule"/>
</dbReference>
<dbReference type="FunFam" id="3.40.50.1380:FF:000001">
    <property type="entry name" value="Bifunctional purine biosynthesis protein PurH"/>
    <property type="match status" value="1"/>
</dbReference>
<dbReference type="FunCoup" id="Q01SL5">
    <property type="interactions" value="582"/>
</dbReference>
<dbReference type="Pfam" id="PF01808">
    <property type="entry name" value="AICARFT_IMPCHas"/>
    <property type="match status" value="1"/>
</dbReference>
<dbReference type="EC" id="3.5.4.10" evidence="10"/>
<dbReference type="SUPFAM" id="SSF53927">
    <property type="entry name" value="Cytidine deaminase-like"/>
    <property type="match status" value="1"/>
</dbReference>
<dbReference type="KEGG" id="sus:Acid_6430"/>
<evidence type="ECO:0000256" key="8">
    <source>
        <dbReference type="ARBA" id="ARBA00050488"/>
    </source>
</evidence>
<evidence type="ECO:0000256" key="9">
    <source>
        <dbReference type="ARBA" id="ARBA00050687"/>
    </source>
</evidence>
<evidence type="ECO:0000256" key="7">
    <source>
        <dbReference type="ARBA" id="ARBA00023268"/>
    </source>
</evidence>
<dbReference type="HOGENOM" id="CLU_016316_5_2_0"/>
<accession>Q01SL5</accession>
<dbReference type="NCBIfam" id="NF002049">
    <property type="entry name" value="PRK00881.1"/>
    <property type="match status" value="1"/>
</dbReference>
<dbReference type="InterPro" id="IPR002695">
    <property type="entry name" value="PurH-like"/>
</dbReference>
<dbReference type="EC" id="2.1.2.3" evidence="10"/>
<comment type="catalytic activity">
    <reaction evidence="8 10">
        <text>(6R)-10-formyltetrahydrofolate + 5-amino-1-(5-phospho-beta-D-ribosyl)imidazole-4-carboxamide = 5-formamido-1-(5-phospho-D-ribosyl)imidazole-4-carboxamide + (6S)-5,6,7,8-tetrahydrofolate</text>
        <dbReference type="Rhea" id="RHEA:22192"/>
        <dbReference type="ChEBI" id="CHEBI:57453"/>
        <dbReference type="ChEBI" id="CHEBI:58467"/>
        <dbReference type="ChEBI" id="CHEBI:58475"/>
        <dbReference type="ChEBI" id="CHEBI:195366"/>
        <dbReference type="EC" id="2.1.2.3"/>
    </reaction>
</comment>
<evidence type="ECO:0000256" key="3">
    <source>
        <dbReference type="ARBA" id="ARBA00007667"/>
    </source>
</evidence>
<feature type="domain" description="MGS-like" evidence="11">
    <location>
        <begin position="1"/>
        <end position="147"/>
    </location>
</feature>
<evidence type="ECO:0000313" key="12">
    <source>
        <dbReference type="EMBL" id="ABJ87355.1"/>
    </source>
</evidence>
<dbReference type="OrthoDB" id="9802065at2"/>
<dbReference type="CDD" id="cd01421">
    <property type="entry name" value="IMPCH"/>
    <property type="match status" value="1"/>
</dbReference>
<protein>
    <recommendedName>
        <fullName evidence="10">Bifunctional purine biosynthesis protein PurH</fullName>
    </recommendedName>
    <domain>
        <recommendedName>
            <fullName evidence="10">Phosphoribosylaminoimidazolecarboxamide formyltransferase</fullName>
            <ecNumber evidence="10">2.1.2.3</ecNumber>
        </recommendedName>
        <alternativeName>
            <fullName evidence="10">AICAR transformylase</fullName>
        </alternativeName>
    </domain>
    <domain>
        <recommendedName>
            <fullName evidence="10">IMP cyclohydrolase</fullName>
            <ecNumber evidence="10">3.5.4.10</ecNumber>
        </recommendedName>
        <alternativeName>
            <fullName evidence="10">ATIC</fullName>
        </alternativeName>
        <alternativeName>
            <fullName evidence="10">IMP synthase</fullName>
        </alternativeName>
        <alternativeName>
            <fullName evidence="10">Inosinicase</fullName>
        </alternativeName>
    </domain>
</protein>
<dbReference type="PANTHER" id="PTHR11692">
    <property type="entry name" value="BIFUNCTIONAL PURINE BIOSYNTHESIS PROTEIN PURH"/>
    <property type="match status" value="1"/>
</dbReference>
<dbReference type="PANTHER" id="PTHR11692:SF0">
    <property type="entry name" value="BIFUNCTIONAL PURINE BIOSYNTHESIS PROTEIN ATIC"/>
    <property type="match status" value="1"/>
</dbReference>
<dbReference type="HAMAP" id="MF_00139">
    <property type="entry name" value="PurH"/>
    <property type="match status" value="1"/>
</dbReference>
<evidence type="ECO:0000256" key="1">
    <source>
        <dbReference type="ARBA" id="ARBA00004844"/>
    </source>
</evidence>
<dbReference type="AlphaFoldDB" id="Q01SL5"/>
<organism evidence="12">
    <name type="scientific">Solibacter usitatus (strain Ellin6076)</name>
    <dbReference type="NCBI Taxonomy" id="234267"/>
    <lineage>
        <taxon>Bacteria</taxon>
        <taxon>Pseudomonadati</taxon>
        <taxon>Acidobacteriota</taxon>
        <taxon>Terriglobia</taxon>
        <taxon>Bryobacterales</taxon>
        <taxon>Solibacteraceae</taxon>
        <taxon>Candidatus Solibacter</taxon>
    </lineage>
</organism>
<dbReference type="NCBIfam" id="TIGR00355">
    <property type="entry name" value="purH"/>
    <property type="match status" value="1"/>
</dbReference>
<keyword evidence="4 10" id="KW-0808">Transferase</keyword>
<name>Q01SL5_SOLUE</name>
<keyword evidence="6 10" id="KW-0378">Hydrolase</keyword>
<dbReference type="GO" id="GO:0006189">
    <property type="term" value="P:'de novo' IMP biosynthetic process"/>
    <property type="evidence" value="ECO:0007669"/>
    <property type="project" value="UniProtKB-UniRule"/>
</dbReference>
<evidence type="ECO:0000256" key="4">
    <source>
        <dbReference type="ARBA" id="ARBA00022679"/>
    </source>
</evidence>
<dbReference type="eggNOG" id="COG0138">
    <property type="taxonomic scope" value="Bacteria"/>
</dbReference>